<reference evidence="2" key="1">
    <citation type="submission" date="2020-05" db="EMBL/GenBank/DDBJ databases">
        <title>Phylogenomic resolution of chytrid fungi.</title>
        <authorList>
            <person name="Stajich J.E."/>
            <person name="Amses K."/>
            <person name="Simmons R."/>
            <person name="Seto K."/>
            <person name="Myers J."/>
            <person name="Bonds A."/>
            <person name="Quandt C.A."/>
            <person name="Barry K."/>
            <person name="Liu P."/>
            <person name="Grigoriev I."/>
            <person name="Longcore J.E."/>
            <person name="James T.Y."/>
        </authorList>
    </citation>
    <scope>NUCLEOTIDE SEQUENCE</scope>
    <source>
        <strain evidence="2">JEL0513</strain>
    </source>
</reference>
<dbReference type="Gene3D" id="2.60.120.620">
    <property type="entry name" value="q2cbj1_9rhob like domain"/>
    <property type="match status" value="2"/>
</dbReference>
<dbReference type="EMBL" id="JADGJH010002244">
    <property type="protein sequence ID" value="KAJ3101099.1"/>
    <property type="molecule type" value="Genomic_DNA"/>
</dbReference>
<feature type="compositionally biased region" description="Basic and acidic residues" evidence="1">
    <location>
        <begin position="30"/>
        <end position="39"/>
    </location>
</feature>
<evidence type="ECO:0000256" key="1">
    <source>
        <dbReference type="SAM" id="MobiDB-lite"/>
    </source>
</evidence>
<keyword evidence="3" id="KW-1185">Reference proteome</keyword>
<sequence>MTKRKRRETKAKPTEHQPQDQRHEHQKKQKQLEKEEQHSRRCRLPACKSYIAADKRPMRSVSTSTHTLSQMKRIFTRDGFICVRQLVPTSAVTKARNFVLDALRHDGFVDPASRDTISSNNNNDSVTVTSPNLLRRRDIAFSPAVAGATMHLNIVELIAVLLEDTSTNNDDSNNAMVSQFPPPNPDFPAVSQVPHAWLRAVGHGQSTGPHVDRVYLGAGSQNVLTVWMPLTRVDIARGALCVAPTSHTGSAFARLRDEYGSVPAGKDGTVSGWVTEFPHCIASKYGIKVSGGLDDDDSNDDESICESGYECGVKNEEDLENISENNYEEDSTEHDNSEIRWVTRNFELGDVVIFGLDLLHLTLNNTTDKWRISCETRWQPTGDPYPPFFHSANPSNV</sequence>
<dbReference type="Pfam" id="PF05721">
    <property type="entry name" value="PhyH"/>
    <property type="match status" value="1"/>
</dbReference>
<feature type="region of interest" description="Disordered" evidence="1">
    <location>
        <begin position="1"/>
        <end position="40"/>
    </location>
</feature>
<dbReference type="PANTHER" id="PTHR40128:SF1">
    <property type="entry name" value="PHYTANOYL-COA HYDROXYLASE"/>
    <property type="match status" value="1"/>
</dbReference>
<proteinExistence type="predicted"/>
<accession>A0AAD5SUV3</accession>
<dbReference type="PANTHER" id="PTHR40128">
    <property type="entry name" value="EXPRESSED PROTEIN"/>
    <property type="match status" value="1"/>
</dbReference>
<evidence type="ECO:0000313" key="2">
    <source>
        <dbReference type="EMBL" id="KAJ3101099.1"/>
    </source>
</evidence>
<evidence type="ECO:0000313" key="3">
    <source>
        <dbReference type="Proteomes" id="UP001211907"/>
    </source>
</evidence>
<feature type="compositionally biased region" description="Basic and acidic residues" evidence="1">
    <location>
        <begin position="10"/>
        <end position="23"/>
    </location>
</feature>
<dbReference type="AlphaFoldDB" id="A0AAD5SUV3"/>
<name>A0AAD5SUV3_9FUNG</name>
<protein>
    <submittedName>
        <fullName evidence="2">Uncharacterized protein</fullName>
    </submittedName>
</protein>
<dbReference type="Proteomes" id="UP001211907">
    <property type="component" value="Unassembled WGS sequence"/>
</dbReference>
<comment type="caution">
    <text evidence="2">The sequence shown here is derived from an EMBL/GenBank/DDBJ whole genome shotgun (WGS) entry which is preliminary data.</text>
</comment>
<organism evidence="2 3">
    <name type="scientific">Physocladia obscura</name>
    <dbReference type="NCBI Taxonomy" id="109957"/>
    <lineage>
        <taxon>Eukaryota</taxon>
        <taxon>Fungi</taxon>
        <taxon>Fungi incertae sedis</taxon>
        <taxon>Chytridiomycota</taxon>
        <taxon>Chytridiomycota incertae sedis</taxon>
        <taxon>Chytridiomycetes</taxon>
        <taxon>Chytridiales</taxon>
        <taxon>Chytriomycetaceae</taxon>
        <taxon>Physocladia</taxon>
    </lineage>
</organism>
<dbReference type="SUPFAM" id="SSF51197">
    <property type="entry name" value="Clavaminate synthase-like"/>
    <property type="match status" value="1"/>
</dbReference>
<gene>
    <name evidence="2" type="ORF">HK100_004601</name>
</gene>
<dbReference type="InterPro" id="IPR008775">
    <property type="entry name" value="Phytyl_CoA_dOase-like"/>
</dbReference>